<keyword evidence="2" id="KW-0805">Transcription regulation</keyword>
<reference evidence="6 7" key="1">
    <citation type="submission" date="2017-04" db="EMBL/GenBank/DDBJ databases">
        <authorList>
            <person name="Afonso C.L."/>
            <person name="Miller P.J."/>
            <person name="Scott M.A."/>
            <person name="Spackman E."/>
            <person name="Goraichik I."/>
            <person name="Dimitrov K.M."/>
            <person name="Suarez D.L."/>
            <person name="Swayne D.E."/>
        </authorList>
    </citation>
    <scope>NUCLEOTIDE SEQUENCE [LARGE SCALE GENOMIC DNA]</scope>
    <source>
        <strain evidence="6 7">CGMCC 1.10972</strain>
    </source>
</reference>
<dbReference type="STRING" id="937218.SAMN06297251_102356"/>
<evidence type="ECO:0000256" key="3">
    <source>
        <dbReference type="ARBA" id="ARBA00023125"/>
    </source>
</evidence>
<dbReference type="SUPFAM" id="SSF53850">
    <property type="entry name" value="Periplasmic binding protein-like II"/>
    <property type="match status" value="1"/>
</dbReference>
<evidence type="ECO:0000256" key="4">
    <source>
        <dbReference type="ARBA" id="ARBA00023163"/>
    </source>
</evidence>
<dbReference type="GO" id="GO:0005829">
    <property type="term" value="C:cytosol"/>
    <property type="evidence" value="ECO:0007669"/>
    <property type="project" value="TreeGrafter"/>
</dbReference>
<dbReference type="OrthoDB" id="8097684at2"/>
<dbReference type="SUPFAM" id="SSF46785">
    <property type="entry name" value="Winged helix' DNA-binding domain"/>
    <property type="match status" value="1"/>
</dbReference>
<dbReference type="Pfam" id="PF00126">
    <property type="entry name" value="HTH_1"/>
    <property type="match status" value="1"/>
</dbReference>
<dbReference type="GO" id="GO:0003677">
    <property type="term" value="F:DNA binding"/>
    <property type="evidence" value="ECO:0007669"/>
    <property type="project" value="UniProtKB-KW"/>
</dbReference>
<organism evidence="6 7">
    <name type="scientific">Fulvimarina manganoxydans</name>
    <dbReference type="NCBI Taxonomy" id="937218"/>
    <lineage>
        <taxon>Bacteria</taxon>
        <taxon>Pseudomonadati</taxon>
        <taxon>Pseudomonadota</taxon>
        <taxon>Alphaproteobacteria</taxon>
        <taxon>Hyphomicrobiales</taxon>
        <taxon>Aurantimonadaceae</taxon>
        <taxon>Fulvimarina</taxon>
    </lineage>
</organism>
<dbReference type="InterPro" id="IPR036390">
    <property type="entry name" value="WH_DNA-bd_sf"/>
</dbReference>
<dbReference type="Proteomes" id="UP000192656">
    <property type="component" value="Unassembled WGS sequence"/>
</dbReference>
<sequence length="303" mass="33512">MTIRVLKTLIAIDECGTFSAAADAVFLTHAAVSQQMRGLEEEWQVKIFDRTKRTPELTPTGRALVARAREVVAAYDGILPSVLGDTGLSGVLSVGAVSTTLNAMVPMTIARMKRDYPKLNVSVVPGLTIPLIQQIERGTLDLAIVSKPRLLPRNFAWLDVADEPLEVLVSQETESSDARELLQTRPFIRFTRNAVVGADIEQWLQDQGIIVREAMELENLETISSMVLFNLGVSIVPRTCLSLTPLPLKHLPLPGQKPVIRKLGIAYRSDSVKARAIVEFHTRVLEILRDQMLEMPAVMRAKT</sequence>
<dbReference type="GO" id="GO:0003700">
    <property type="term" value="F:DNA-binding transcription factor activity"/>
    <property type="evidence" value="ECO:0007669"/>
    <property type="project" value="InterPro"/>
</dbReference>
<evidence type="ECO:0000256" key="1">
    <source>
        <dbReference type="ARBA" id="ARBA00009437"/>
    </source>
</evidence>
<dbReference type="InterPro" id="IPR036388">
    <property type="entry name" value="WH-like_DNA-bd_sf"/>
</dbReference>
<protein>
    <submittedName>
        <fullName evidence="6">Transcriptional regulator, LysR family</fullName>
    </submittedName>
</protein>
<dbReference type="InterPro" id="IPR005119">
    <property type="entry name" value="LysR_subst-bd"/>
</dbReference>
<keyword evidence="3" id="KW-0238">DNA-binding</keyword>
<dbReference type="PROSITE" id="PS50931">
    <property type="entry name" value="HTH_LYSR"/>
    <property type="match status" value="1"/>
</dbReference>
<accession>A0A1W1ZDQ0</accession>
<dbReference type="RefSeq" id="WP_084408786.1">
    <property type="nucleotide sequence ID" value="NZ_FWXR01000002.1"/>
</dbReference>
<dbReference type="PANTHER" id="PTHR30419:SF8">
    <property type="entry name" value="NITROGEN ASSIMILATION TRANSCRIPTIONAL ACTIVATOR-RELATED"/>
    <property type="match status" value="1"/>
</dbReference>
<name>A0A1W1ZDQ0_9HYPH</name>
<dbReference type="PANTHER" id="PTHR30419">
    <property type="entry name" value="HTH-TYPE TRANSCRIPTIONAL REGULATOR YBHD"/>
    <property type="match status" value="1"/>
</dbReference>
<dbReference type="Gene3D" id="3.40.190.10">
    <property type="entry name" value="Periplasmic binding protein-like II"/>
    <property type="match status" value="2"/>
</dbReference>
<dbReference type="InterPro" id="IPR050950">
    <property type="entry name" value="HTH-type_LysR_regulators"/>
</dbReference>
<proteinExistence type="inferred from homology"/>
<dbReference type="InterPro" id="IPR000847">
    <property type="entry name" value="LysR_HTH_N"/>
</dbReference>
<evidence type="ECO:0000259" key="5">
    <source>
        <dbReference type="PROSITE" id="PS50931"/>
    </source>
</evidence>
<evidence type="ECO:0000313" key="6">
    <source>
        <dbReference type="EMBL" id="SMC46585.1"/>
    </source>
</evidence>
<evidence type="ECO:0000313" key="7">
    <source>
        <dbReference type="Proteomes" id="UP000192656"/>
    </source>
</evidence>
<dbReference type="AlphaFoldDB" id="A0A1W1ZDQ0"/>
<comment type="similarity">
    <text evidence="1">Belongs to the LysR transcriptional regulatory family.</text>
</comment>
<feature type="domain" description="HTH lysR-type" evidence="5">
    <location>
        <begin position="1"/>
        <end position="58"/>
    </location>
</feature>
<dbReference type="EMBL" id="FWXR01000002">
    <property type="protein sequence ID" value="SMC46585.1"/>
    <property type="molecule type" value="Genomic_DNA"/>
</dbReference>
<keyword evidence="4" id="KW-0804">Transcription</keyword>
<evidence type="ECO:0000256" key="2">
    <source>
        <dbReference type="ARBA" id="ARBA00023015"/>
    </source>
</evidence>
<gene>
    <name evidence="6" type="ORF">SAMN06297251_102356</name>
</gene>
<dbReference type="Gene3D" id="1.10.10.10">
    <property type="entry name" value="Winged helix-like DNA-binding domain superfamily/Winged helix DNA-binding domain"/>
    <property type="match status" value="1"/>
</dbReference>
<dbReference type="Pfam" id="PF03466">
    <property type="entry name" value="LysR_substrate"/>
    <property type="match status" value="1"/>
</dbReference>
<keyword evidence="7" id="KW-1185">Reference proteome</keyword>